<evidence type="ECO:0000313" key="2">
    <source>
        <dbReference type="EMBL" id="KYG77143.1"/>
    </source>
</evidence>
<dbReference type="Proteomes" id="UP000075615">
    <property type="component" value="Unassembled WGS sequence"/>
</dbReference>
<keyword evidence="1" id="KW-0472">Membrane</keyword>
<evidence type="ECO:0000256" key="1">
    <source>
        <dbReference type="SAM" id="Phobius"/>
    </source>
</evidence>
<proteinExistence type="predicted"/>
<accession>A0A150XEK5</accession>
<evidence type="ECO:0000313" key="3">
    <source>
        <dbReference type="Proteomes" id="UP000075615"/>
    </source>
</evidence>
<keyword evidence="3" id="KW-1185">Reference proteome</keyword>
<keyword evidence="1" id="KW-0812">Transmembrane</keyword>
<feature type="transmembrane region" description="Helical" evidence="1">
    <location>
        <begin position="12"/>
        <end position="34"/>
    </location>
</feature>
<protein>
    <recommendedName>
        <fullName evidence="4">AsmA-like C-terminal domain-containing protein</fullName>
    </recommendedName>
</protein>
<keyword evidence="1" id="KW-1133">Transmembrane helix</keyword>
<gene>
    <name evidence="2" type="ORF">AWN68_18085</name>
</gene>
<dbReference type="STRING" id="296218.AWN68_18085"/>
<evidence type="ECO:0008006" key="4">
    <source>
        <dbReference type="Google" id="ProtNLM"/>
    </source>
</evidence>
<dbReference type="EMBL" id="LRDB01000014">
    <property type="protein sequence ID" value="KYG77143.1"/>
    <property type="molecule type" value="Genomic_DNA"/>
</dbReference>
<dbReference type="RefSeq" id="WP_068415248.1">
    <property type="nucleotide sequence ID" value="NZ_LRDB01000014.1"/>
</dbReference>
<reference evidence="2 3" key="1">
    <citation type="submission" date="2016-01" db="EMBL/GenBank/DDBJ databases">
        <title>Genome sequencing of Roseivirga echinicomitans KMM 6058.</title>
        <authorList>
            <person name="Selvaratnam C."/>
            <person name="Thevarajoo S."/>
            <person name="Goh K.M."/>
            <person name="Ee R."/>
            <person name="Chan K.-G."/>
            <person name="Chong C.S."/>
        </authorList>
    </citation>
    <scope>NUCLEOTIDE SEQUENCE [LARGE SCALE GENOMIC DNA]</scope>
    <source>
        <strain evidence="2 3">KMM 6058</strain>
    </source>
</reference>
<organism evidence="2 3">
    <name type="scientific">Roseivirga echinicomitans</name>
    <dbReference type="NCBI Taxonomy" id="296218"/>
    <lineage>
        <taxon>Bacteria</taxon>
        <taxon>Pseudomonadati</taxon>
        <taxon>Bacteroidota</taxon>
        <taxon>Cytophagia</taxon>
        <taxon>Cytophagales</taxon>
        <taxon>Roseivirgaceae</taxon>
        <taxon>Roseivirga</taxon>
    </lineage>
</organism>
<comment type="caution">
    <text evidence="2">The sequence shown here is derived from an EMBL/GenBank/DDBJ whole genome shotgun (WGS) entry which is preliminary data.</text>
</comment>
<dbReference type="OrthoDB" id="976255at2"/>
<name>A0A150XEK5_9BACT</name>
<dbReference type="AlphaFoldDB" id="A0A150XEK5"/>
<sequence>MEKPSKTWLRIFKITGITVLTVGLLLSIFVTFFLKDIINNRLKKEIKDTFGDFYTLSFENSYTSLSWNGFNIEFEKVEFETDTANKFMMIRYPAVFFKTNSFKVVNINISDLLFRSVIDVNKVAIEKPELLFFIPEKESLIGNNNSKNEDSKKSAIGSIQVANFDLTDGHASFVFHRNLADTLYAGKQVNVKMEDLKIDLNSTENIIKTSKVEQVAFSLNEILLSPKDSDYKYLIDGINFNYRDELLQCFGVEITAKRDPYKMTLESQFRKTIFNITLDTLTYQSGNFKELKDLSSIKGKTLHLIGLDMNLVRNKSVPLDETLYKELFHQSFLNLPIPVEVDTLYLKDSSIDYKIYSDKELQPGNLILTQLNATIANLYTEKEKRNSIKADFEGVFMQDAPFKFEFNLPLNDPNNHTYKGYIGPMKLTSLNPLIANLTRVKLAEGKINSINFEGRGNQLTNWGTMRSDFEGLKLKVTDNQNNERWLQSGLGNLITRRNNRGSKNGLADSIEYVFERPPFKDHLTLYAGGLIEGFALSILPESVYNLIMP</sequence>